<organism evidence="2 3">
    <name type="scientific">Novacetimonas cocois</name>
    <dbReference type="NCBI Taxonomy" id="1747507"/>
    <lineage>
        <taxon>Bacteria</taxon>
        <taxon>Pseudomonadati</taxon>
        <taxon>Pseudomonadota</taxon>
        <taxon>Alphaproteobacteria</taxon>
        <taxon>Acetobacterales</taxon>
        <taxon>Acetobacteraceae</taxon>
        <taxon>Novacetimonas</taxon>
    </lineage>
</organism>
<reference evidence="2 3" key="1">
    <citation type="submission" date="2018-05" db="EMBL/GenBank/DDBJ databases">
        <title>Komagataeibacter cocois sp. nov., for a novel cellulose- producing strain isolated from coconut milk.</title>
        <authorList>
            <person name="Liu L."/>
            <person name="Wang Y."/>
            <person name="Liu S."/>
            <person name="Bi J."/>
            <person name="Chen H."/>
            <person name="Deng J."/>
            <person name="Zhang C."/>
            <person name="Hu Q."/>
            <person name="Li C."/>
        </authorList>
    </citation>
    <scope>NUCLEOTIDE SEQUENCE [LARGE SCALE GENOMIC DNA]</scope>
    <source>
        <strain evidence="2 3">WE7</strain>
    </source>
</reference>
<keyword evidence="1" id="KW-0732">Signal</keyword>
<feature type="signal peptide" evidence="1">
    <location>
        <begin position="1"/>
        <end position="18"/>
    </location>
</feature>
<protein>
    <recommendedName>
        <fullName evidence="4">Lipoprotein</fullName>
    </recommendedName>
</protein>
<evidence type="ECO:0000256" key="1">
    <source>
        <dbReference type="SAM" id="SignalP"/>
    </source>
</evidence>
<dbReference type="OrthoDB" id="9947273at2"/>
<proteinExistence type="predicted"/>
<evidence type="ECO:0008006" key="4">
    <source>
        <dbReference type="Google" id="ProtNLM"/>
    </source>
</evidence>
<dbReference type="RefSeq" id="WP_113596074.1">
    <property type="nucleotide sequence ID" value="NZ_QEXL01000010.1"/>
</dbReference>
<comment type="caution">
    <text evidence="2">The sequence shown here is derived from an EMBL/GenBank/DDBJ whole genome shotgun (WGS) entry which is preliminary data.</text>
</comment>
<feature type="chain" id="PRO_5017050570" description="Lipoprotein" evidence="1">
    <location>
        <begin position="19"/>
        <end position="153"/>
    </location>
</feature>
<keyword evidence="3" id="KW-1185">Reference proteome</keyword>
<gene>
    <name evidence="2" type="ORF">NJLHNGOC_08955</name>
</gene>
<dbReference type="Proteomes" id="UP000252680">
    <property type="component" value="Unassembled WGS sequence"/>
</dbReference>
<dbReference type="EMBL" id="QEXL01000010">
    <property type="protein sequence ID" value="RBM06764.1"/>
    <property type="molecule type" value="Genomic_DNA"/>
</dbReference>
<accession>A0A365YUR0</accession>
<evidence type="ECO:0000313" key="2">
    <source>
        <dbReference type="EMBL" id="RBM06764.1"/>
    </source>
</evidence>
<sequence length="153" mass="16673">MRKYFLLLLSACVLPTLASCSSGPTQQQRVQEQLSIMRGKTIACKQQFPPIKGNFERRATCEASAMYEAGANAGISYDAINELAGTMKRLGAELDQGTISREDARNQLNEAVHKAYAHAASDAQAQNLELREHQEHCTSMPLADGLVTTDCSP</sequence>
<dbReference type="AlphaFoldDB" id="A0A365YUR0"/>
<evidence type="ECO:0000313" key="3">
    <source>
        <dbReference type="Proteomes" id="UP000252680"/>
    </source>
</evidence>
<name>A0A365YUR0_9PROT</name>
<dbReference type="PROSITE" id="PS51257">
    <property type="entry name" value="PROKAR_LIPOPROTEIN"/>
    <property type="match status" value="1"/>
</dbReference>